<keyword evidence="2" id="KW-1185">Reference proteome</keyword>
<organism evidence="1 2">
    <name type="scientific">Opisthorchis felineus</name>
    <dbReference type="NCBI Taxonomy" id="147828"/>
    <lineage>
        <taxon>Eukaryota</taxon>
        <taxon>Metazoa</taxon>
        <taxon>Spiralia</taxon>
        <taxon>Lophotrochozoa</taxon>
        <taxon>Platyhelminthes</taxon>
        <taxon>Trematoda</taxon>
        <taxon>Digenea</taxon>
        <taxon>Opisthorchiida</taxon>
        <taxon>Opisthorchiata</taxon>
        <taxon>Opisthorchiidae</taxon>
        <taxon>Opisthorchis</taxon>
    </lineage>
</organism>
<evidence type="ECO:0000313" key="1">
    <source>
        <dbReference type="EMBL" id="TGZ75111.1"/>
    </source>
</evidence>
<accession>A0A4S2MEH0</accession>
<name>A0A4S2MEH0_OPIFE</name>
<protein>
    <submittedName>
        <fullName evidence="1">Uncharacterized protein</fullName>
    </submittedName>
</protein>
<reference evidence="1 2" key="1">
    <citation type="journal article" date="2019" name="BMC Genomics">
        <title>New insights from Opisthorchis felineus genome: update on genomics of the epidemiologically important liver flukes.</title>
        <authorList>
            <person name="Ershov N.I."/>
            <person name="Mordvinov V.A."/>
            <person name="Prokhortchouk E.B."/>
            <person name="Pakharukova M.Y."/>
            <person name="Gunbin K.V."/>
            <person name="Ustyantsev K."/>
            <person name="Genaev M.A."/>
            <person name="Blinov A.G."/>
            <person name="Mazur A."/>
            <person name="Boulygina E."/>
            <person name="Tsygankova S."/>
            <person name="Khrameeva E."/>
            <person name="Chekanov N."/>
            <person name="Fan G."/>
            <person name="Xiao A."/>
            <person name="Zhang H."/>
            <person name="Xu X."/>
            <person name="Yang H."/>
            <person name="Solovyev V."/>
            <person name="Lee S.M."/>
            <person name="Liu X."/>
            <person name="Afonnikov D.A."/>
            <person name="Skryabin K.G."/>
        </authorList>
    </citation>
    <scope>NUCLEOTIDE SEQUENCE [LARGE SCALE GENOMIC DNA]</scope>
    <source>
        <strain evidence="1">AK-0245</strain>
        <tissue evidence="1">Whole organism</tissue>
    </source>
</reference>
<proteinExistence type="predicted"/>
<sequence>TQEKNYAHVANIFRTVWQFTLSWSYHMANHYNTHSVAISKEPSIAEFYQS</sequence>
<dbReference type="EMBL" id="SJOL01001073">
    <property type="protein sequence ID" value="TGZ75111.1"/>
    <property type="molecule type" value="Genomic_DNA"/>
</dbReference>
<comment type="caution">
    <text evidence="1">The sequence shown here is derived from an EMBL/GenBank/DDBJ whole genome shotgun (WGS) entry which is preliminary data.</text>
</comment>
<evidence type="ECO:0000313" key="2">
    <source>
        <dbReference type="Proteomes" id="UP000308267"/>
    </source>
</evidence>
<feature type="non-terminal residue" evidence="1">
    <location>
        <position position="1"/>
    </location>
</feature>
<gene>
    <name evidence="1" type="ORF">CRM22_000563</name>
</gene>
<dbReference type="Proteomes" id="UP000308267">
    <property type="component" value="Unassembled WGS sequence"/>
</dbReference>
<dbReference type="AlphaFoldDB" id="A0A4S2MEH0"/>